<feature type="transmembrane region" description="Helical" evidence="1">
    <location>
        <begin position="58"/>
        <end position="76"/>
    </location>
</feature>
<keyword evidence="1" id="KW-0812">Transmembrane</keyword>
<accession>A0AAE4L4N0</accession>
<proteinExistence type="predicted"/>
<sequence length="280" mass="32916">MNEENSKIESATKNNIWFIISIIFLIIFFILFLVILFKIRTPEQIVTKIGKILVNDSFLASIVGASLAGGFSIYVLREQSRQNQQIFDSQIEASRNQFNNQNKIEFEKVKFDLNVKNLDKLREMIYSYLQNILDSQRNEIQKLYLMQKYIQENNVIFTDETAVEFWKQVYENVNKTIGDMRNLQNTATFVSINNSDYIKKAIIYVFDLNGNFCKLDSKINEILKITRDEIEDKQITQFSQKEYNEITELFGKVAKELSNLSTYKIPLAIEKEFKHFNDLL</sequence>
<keyword evidence="1" id="KW-0472">Membrane</keyword>
<dbReference type="EMBL" id="JARQAG010000021">
    <property type="protein sequence ID" value="MDT2732568.1"/>
    <property type="molecule type" value="Genomic_DNA"/>
</dbReference>
<dbReference type="Proteomes" id="UP001180515">
    <property type="component" value="Unassembled WGS sequence"/>
</dbReference>
<feature type="transmembrane region" description="Helical" evidence="1">
    <location>
        <begin position="16"/>
        <end position="37"/>
    </location>
</feature>
<gene>
    <name evidence="2" type="ORF">P7G31_10100</name>
</gene>
<organism evidence="2 3">
    <name type="scientific">Streptococcus parauberis</name>
    <dbReference type="NCBI Taxonomy" id="1348"/>
    <lineage>
        <taxon>Bacteria</taxon>
        <taxon>Bacillati</taxon>
        <taxon>Bacillota</taxon>
        <taxon>Bacilli</taxon>
        <taxon>Lactobacillales</taxon>
        <taxon>Streptococcaceae</taxon>
        <taxon>Streptococcus</taxon>
    </lineage>
</organism>
<dbReference type="AlphaFoldDB" id="A0AAE4L4N0"/>
<name>A0AAE4L4N0_9STRE</name>
<dbReference type="RefSeq" id="WP_103344629.1">
    <property type="nucleotide sequence ID" value="NZ_JARQAG010000021.1"/>
</dbReference>
<evidence type="ECO:0000313" key="3">
    <source>
        <dbReference type="Proteomes" id="UP001180515"/>
    </source>
</evidence>
<keyword evidence="1" id="KW-1133">Transmembrane helix</keyword>
<comment type="caution">
    <text evidence="2">The sequence shown here is derived from an EMBL/GenBank/DDBJ whole genome shotgun (WGS) entry which is preliminary data.</text>
</comment>
<evidence type="ECO:0000256" key="1">
    <source>
        <dbReference type="SAM" id="Phobius"/>
    </source>
</evidence>
<evidence type="ECO:0000313" key="2">
    <source>
        <dbReference type="EMBL" id="MDT2732568.1"/>
    </source>
</evidence>
<reference evidence="2" key="1">
    <citation type="submission" date="2023-03" db="EMBL/GenBank/DDBJ databases">
        <authorList>
            <person name="Shen W."/>
            <person name="Cai J."/>
        </authorList>
    </citation>
    <scope>NUCLEOTIDE SEQUENCE</scope>
    <source>
        <strain evidence="2">P82-2</strain>
    </source>
</reference>
<protein>
    <submittedName>
        <fullName evidence="2">Uncharacterized protein</fullName>
    </submittedName>
</protein>